<protein>
    <recommendedName>
        <fullName evidence="11">Ferredoxin III</fullName>
    </recommendedName>
</protein>
<keyword evidence="5" id="KW-0479">Metal-binding</keyword>
<evidence type="ECO:0000256" key="9">
    <source>
        <dbReference type="ARBA" id="ARBA00023014"/>
    </source>
</evidence>
<dbReference type="Pfam" id="PF13484">
    <property type="entry name" value="Fer4_16"/>
    <property type="match status" value="1"/>
</dbReference>
<dbReference type="InterPro" id="IPR050572">
    <property type="entry name" value="Fe-S_Ferredoxin"/>
</dbReference>
<keyword evidence="4" id="KW-0004">4Fe-4S</keyword>
<comment type="caution">
    <text evidence="13">The sequence shown here is derived from an EMBL/GenBank/DDBJ whole genome shotgun (WGS) entry which is preliminary data.</text>
</comment>
<evidence type="ECO:0000256" key="4">
    <source>
        <dbReference type="ARBA" id="ARBA00022485"/>
    </source>
</evidence>
<comment type="cofactor">
    <cofactor evidence="1">
        <name>[4Fe-4S] cluster</name>
        <dbReference type="ChEBI" id="CHEBI:49883"/>
    </cofactor>
</comment>
<dbReference type="InterPro" id="IPR014283">
    <property type="entry name" value="FdIII_4_nif"/>
</dbReference>
<dbReference type="Gene3D" id="3.30.70.20">
    <property type="match status" value="2"/>
</dbReference>
<dbReference type="PROSITE" id="PS51379">
    <property type="entry name" value="4FE4S_FER_2"/>
    <property type="match status" value="2"/>
</dbReference>
<dbReference type="SUPFAM" id="SSF46548">
    <property type="entry name" value="alpha-helical ferredoxin"/>
    <property type="match status" value="1"/>
</dbReference>
<keyword evidence="6" id="KW-0677">Repeat</keyword>
<keyword evidence="7" id="KW-0249">Electron transport</keyword>
<proteinExistence type="predicted"/>
<dbReference type="PANTHER" id="PTHR43687">
    <property type="entry name" value="ADENYLYLSULFATE REDUCTASE, BETA SUBUNIT"/>
    <property type="match status" value="1"/>
</dbReference>
<keyword evidence="14" id="KW-1185">Reference proteome</keyword>
<organism evidence="13 14">
    <name type="scientific">Methylocystis borbori</name>
    <dbReference type="NCBI Taxonomy" id="3118750"/>
    <lineage>
        <taxon>Bacteria</taxon>
        <taxon>Pseudomonadati</taxon>
        <taxon>Pseudomonadota</taxon>
        <taxon>Alphaproteobacteria</taxon>
        <taxon>Hyphomicrobiales</taxon>
        <taxon>Methylocystaceae</taxon>
        <taxon>Methylocystis</taxon>
    </lineage>
</organism>
<keyword evidence="3" id="KW-0813">Transport</keyword>
<gene>
    <name evidence="13" type="primary">fdxB</name>
    <name evidence="13" type="ORF">V3H18_15080</name>
</gene>
<reference evidence="13 14" key="1">
    <citation type="submission" date="2024-02" db="EMBL/GenBank/DDBJ databases">
        <authorList>
            <person name="Grouzdev D."/>
        </authorList>
    </citation>
    <scope>NUCLEOTIDE SEQUENCE [LARGE SCALE GENOMIC DNA]</scope>
    <source>
        <strain evidence="13 14">9N</strain>
    </source>
</reference>
<comment type="function">
    <text evidence="2">Ferredoxins are iron-sulfur proteins that transfer electrons in a wide variety of metabolic reactions.</text>
</comment>
<dbReference type="RefSeq" id="WP_332082893.1">
    <property type="nucleotide sequence ID" value="NZ_JAZHYN010000062.1"/>
</dbReference>
<dbReference type="InterPro" id="IPR017900">
    <property type="entry name" value="4Fe4S_Fe_S_CS"/>
</dbReference>
<dbReference type="Proteomes" id="UP001350748">
    <property type="component" value="Unassembled WGS sequence"/>
</dbReference>
<evidence type="ECO:0000259" key="12">
    <source>
        <dbReference type="PROSITE" id="PS51379"/>
    </source>
</evidence>
<dbReference type="InterPro" id="IPR017896">
    <property type="entry name" value="4Fe4S_Fe-S-bd"/>
</dbReference>
<feature type="domain" description="4Fe-4S ferredoxin-type" evidence="12">
    <location>
        <begin position="17"/>
        <end position="46"/>
    </location>
</feature>
<evidence type="ECO:0000313" key="14">
    <source>
        <dbReference type="Proteomes" id="UP001350748"/>
    </source>
</evidence>
<evidence type="ECO:0000256" key="2">
    <source>
        <dbReference type="ARBA" id="ARBA00003532"/>
    </source>
</evidence>
<evidence type="ECO:0000256" key="5">
    <source>
        <dbReference type="ARBA" id="ARBA00022723"/>
    </source>
</evidence>
<evidence type="ECO:0000256" key="10">
    <source>
        <dbReference type="ARBA" id="ARBA00023231"/>
    </source>
</evidence>
<evidence type="ECO:0000256" key="7">
    <source>
        <dbReference type="ARBA" id="ARBA00022982"/>
    </source>
</evidence>
<dbReference type="NCBIfam" id="TIGR02936">
    <property type="entry name" value="fdxN_nitrog"/>
    <property type="match status" value="1"/>
</dbReference>
<evidence type="ECO:0000256" key="11">
    <source>
        <dbReference type="ARBA" id="ARBA00030616"/>
    </source>
</evidence>
<dbReference type="EMBL" id="JAZHYN010000062">
    <property type="protein sequence ID" value="MEF3367855.1"/>
    <property type="molecule type" value="Genomic_DNA"/>
</dbReference>
<evidence type="ECO:0000313" key="13">
    <source>
        <dbReference type="EMBL" id="MEF3367855.1"/>
    </source>
</evidence>
<keyword evidence="9" id="KW-0411">Iron-sulfur</keyword>
<evidence type="ECO:0000256" key="8">
    <source>
        <dbReference type="ARBA" id="ARBA00023004"/>
    </source>
</evidence>
<keyword evidence="10" id="KW-0535">Nitrogen fixation</keyword>
<evidence type="ECO:0000256" key="6">
    <source>
        <dbReference type="ARBA" id="ARBA00022737"/>
    </source>
</evidence>
<evidence type="ECO:0000256" key="3">
    <source>
        <dbReference type="ARBA" id="ARBA00022448"/>
    </source>
</evidence>
<sequence>MSESQATRDGREWRPDYLLDIDAEKCIGCGRCYKVCGREVMTLKGLNEDGELVALDDDEDDEVEKKIMVMNDVGACIGCGACARVCPTNCQTHGDVSVELA</sequence>
<dbReference type="PROSITE" id="PS00198">
    <property type="entry name" value="4FE4S_FER_1"/>
    <property type="match status" value="1"/>
</dbReference>
<feature type="domain" description="4Fe-4S ferredoxin-type" evidence="12">
    <location>
        <begin position="65"/>
        <end position="96"/>
    </location>
</feature>
<dbReference type="PANTHER" id="PTHR43687:SF1">
    <property type="entry name" value="FERREDOXIN III"/>
    <property type="match status" value="1"/>
</dbReference>
<name>A0ABU7XL53_9HYPH</name>
<accession>A0ABU7XL53</accession>
<evidence type="ECO:0000256" key="1">
    <source>
        <dbReference type="ARBA" id="ARBA00001966"/>
    </source>
</evidence>
<keyword evidence="8" id="KW-0408">Iron</keyword>